<feature type="compositionally biased region" description="Low complexity" evidence="1">
    <location>
        <begin position="49"/>
        <end position="62"/>
    </location>
</feature>
<keyword evidence="4" id="KW-1185">Reference proteome</keyword>
<protein>
    <recommendedName>
        <fullName evidence="2">DUF4232 domain-containing protein</fullName>
    </recommendedName>
</protein>
<gene>
    <name evidence="3" type="ORF">SAMN05421867_11412</name>
</gene>
<evidence type="ECO:0000259" key="2">
    <source>
        <dbReference type="Pfam" id="PF14016"/>
    </source>
</evidence>
<evidence type="ECO:0000313" key="3">
    <source>
        <dbReference type="EMBL" id="SFB31336.1"/>
    </source>
</evidence>
<dbReference type="Proteomes" id="UP000199012">
    <property type="component" value="Unassembled WGS sequence"/>
</dbReference>
<dbReference type="EMBL" id="FOKA01000014">
    <property type="protein sequence ID" value="SFB31336.1"/>
    <property type="molecule type" value="Genomic_DNA"/>
</dbReference>
<proteinExistence type="predicted"/>
<dbReference type="InterPro" id="IPR025326">
    <property type="entry name" value="DUF4232"/>
</dbReference>
<evidence type="ECO:0000313" key="4">
    <source>
        <dbReference type="Proteomes" id="UP000199012"/>
    </source>
</evidence>
<dbReference type="AlphaFoldDB" id="A0A1I1A211"/>
<dbReference type="Pfam" id="PF14016">
    <property type="entry name" value="DUF4232"/>
    <property type="match status" value="1"/>
</dbReference>
<feature type="region of interest" description="Disordered" evidence="1">
    <location>
        <begin position="49"/>
        <end position="101"/>
    </location>
</feature>
<feature type="domain" description="DUF4232" evidence="2">
    <location>
        <begin position="101"/>
        <end position="235"/>
    </location>
</feature>
<sequence>MNAGTRSGTRADARARTGAPRVTATAAAVAGLLLLAGCTGGDDVASPTAGATGAGTGAATSTPSPPASSPSAAPSATTPPPTPLPTPTGDTGGEPAAGDRCTSAVLTGSLGAGGGGAAGSVTPDVVLTNTGTVPCTLQGWPGVSLVGGGDGTQIGAPAVLDRTSEHPTVTLAPGGTALAALRIARADDYDAAACDPQPADGLRVYPPGDTASLFVEAEGLTGCAAGDVTLLEVQALRPAR</sequence>
<name>A0A1I1A211_9CELL</name>
<evidence type="ECO:0000256" key="1">
    <source>
        <dbReference type="SAM" id="MobiDB-lite"/>
    </source>
</evidence>
<reference evidence="3 4" key="1">
    <citation type="submission" date="2016-10" db="EMBL/GenBank/DDBJ databases">
        <authorList>
            <person name="de Groot N.N."/>
        </authorList>
    </citation>
    <scope>NUCLEOTIDE SEQUENCE [LARGE SCALE GENOMIC DNA]</scope>
    <source>
        <strain evidence="3 4">CGMCC 4.6945</strain>
    </source>
</reference>
<organism evidence="3 4">
    <name type="scientific">Cellulomonas marina</name>
    <dbReference type="NCBI Taxonomy" id="988821"/>
    <lineage>
        <taxon>Bacteria</taxon>
        <taxon>Bacillati</taxon>
        <taxon>Actinomycetota</taxon>
        <taxon>Actinomycetes</taxon>
        <taxon>Micrococcales</taxon>
        <taxon>Cellulomonadaceae</taxon>
        <taxon>Cellulomonas</taxon>
    </lineage>
</organism>
<accession>A0A1I1A211</accession>
<feature type="compositionally biased region" description="Low complexity" evidence="1">
    <location>
        <begin position="87"/>
        <end position="101"/>
    </location>
</feature>
<feature type="region of interest" description="Disordered" evidence="1">
    <location>
        <begin position="1"/>
        <end position="22"/>
    </location>
</feature>
<feature type="compositionally biased region" description="Pro residues" evidence="1">
    <location>
        <begin position="77"/>
        <end position="86"/>
    </location>
</feature>
<dbReference type="STRING" id="988821.SAMN05421867_11412"/>